<organism evidence="1">
    <name type="scientific">Planktothrix agardhii</name>
    <name type="common">Oscillatoria agardhii</name>
    <dbReference type="NCBI Taxonomy" id="1160"/>
    <lineage>
        <taxon>Bacteria</taxon>
        <taxon>Bacillati</taxon>
        <taxon>Cyanobacteriota</taxon>
        <taxon>Cyanophyceae</taxon>
        <taxon>Oscillatoriophycideae</taxon>
        <taxon>Oscillatoriales</taxon>
        <taxon>Microcoleaceae</taxon>
        <taxon>Planktothrix</taxon>
    </lineage>
</organism>
<evidence type="ECO:0000313" key="1">
    <source>
        <dbReference type="EMBL" id="CUM59585.1"/>
    </source>
</evidence>
<dbReference type="Gene3D" id="3.40.50.300">
    <property type="entry name" value="P-loop containing nucleotide triphosphate hydrolases"/>
    <property type="match status" value="2"/>
</dbReference>
<reference evidence="1" key="1">
    <citation type="submission" date="2015-09" db="EMBL/GenBank/DDBJ databases">
        <authorList>
            <person name="Jackson K.R."/>
            <person name="Lunt B.L."/>
            <person name="Fisher J.N.B."/>
            <person name="Gardner A.V."/>
            <person name="Bailey M.E."/>
            <person name="Deus L.M."/>
            <person name="Earl A.S."/>
            <person name="Gibby P.D."/>
            <person name="Hartmann K.A."/>
            <person name="Liu J.E."/>
            <person name="Manci A.M."/>
            <person name="Nielsen D.A."/>
            <person name="Solomon M.B."/>
            <person name="Breakwell D.P."/>
            <person name="Burnett S.H."/>
            <person name="Grose J.H."/>
        </authorList>
    </citation>
    <scope>NUCLEOTIDE SEQUENCE</scope>
    <source>
        <strain evidence="1">7805</strain>
    </source>
</reference>
<dbReference type="PANTHER" id="PTHR43788">
    <property type="entry name" value="DNA2/NAM7 HELICASE FAMILY MEMBER"/>
    <property type="match status" value="1"/>
</dbReference>
<dbReference type="GeneID" id="77288057"/>
<name>A0A1J1JFR8_PLAAG</name>
<dbReference type="EMBL" id="LO018304">
    <property type="protein sequence ID" value="CUM59585.1"/>
    <property type="molecule type" value="Genomic_DNA"/>
</dbReference>
<dbReference type="InterPro" id="IPR027417">
    <property type="entry name" value="P-loop_NTPase"/>
</dbReference>
<dbReference type="PANTHER" id="PTHR43788:SF8">
    <property type="entry name" value="DNA-BINDING PROTEIN SMUBP-2"/>
    <property type="match status" value="1"/>
</dbReference>
<proteinExistence type="predicted"/>
<dbReference type="GO" id="GO:0043139">
    <property type="term" value="F:5'-3' DNA helicase activity"/>
    <property type="evidence" value="ECO:0007669"/>
    <property type="project" value="TreeGrafter"/>
</dbReference>
<accession>A0A1J1JFR8</accession>
<dbReference type="SUPFAM" id="SSF52540">
    <property type="entry name" value="P-loop containing nucleoside triphosphate hydrolases"/>
    <property type="match status" value="1"/>
</dbReference>
<protein>
    <recommendedName>
        <fullName evidence="2">DNA helicase</fullName>
    </recommendedName>
</protein>
<evidence type="ECO:0008006" key="2">
    <source>
        <dbReference type="Google" id="ProtNLM"/>
    </source>
</evidence>
<dbReference type="RefSeq" id="WP_235751841.1">
    <property type="nucleotide sequence ID" value="NZ_LR882950.1"/>
</dbReference>
<gene>
    <name evidence="1" type="ORF">PLAM_1618</name>
</gene>
<dbReference type="InterPro" id="IPR050534">
    <property type="entry name" value="Coronavir_polyprotein_1ab"/>
</dbReference>
<dbReference type="AlphaFoldDB" id="A0A1J1JFR8"/>
<sequence length="522" mass="60563">MINKQQFWQGLKAQINDSGRSPELRLRLLEQLVKTQTELTLPTQLIVETICNCAVYLQERSQLNFTTVYPLLPLSPQQIQSLEMGLSNSPITVISGLPATGKTRIALNLADAGIKDEKRILILSHYPSTLTVYQKLPGYPYLLSERSGNQSAIIERLRRDHLAQPQLNYLPLYCLPDTELEQLRSPAKLERYLPLITNQSIPQLTQTLSLEFPNLTLTRLKWLAYQLKRLEPLLRQQLTLVQSYQNLSKNAIVTLEQYLSQNPLNPCLATVKQFLGVDGQTLWQNFYDLIIIEDAQELTWLELILISGLTNKLVLLGDGNTGFIPASRNRNFFQRVLYGFPWLLQYLLPAYTLQLSEQFRLHPELATTIYDRFSSEWIQTNFQQMSDYFPQWEYRLWWEDIPNQQEEEKILEFLKTFDLELIPKIGILTFSETQRDQLIANCPIEYTSVMIKTVTEWQGKEASIVLICCSGNPKLISIEHWKIALTRGQSYLILWGDYEKWTHAISLLKRMRLPRIRQGVLS</sequence>